<dbReference type="Proteomes" id="UP001233999">
    <property type="component" value="Unassembled WGS sequence"/>
</dbReference>
<dbReference type="GO" id="GO:0006412">
    <property type="term" value="P:translation"/>
    <property type="evidence" value="ECO:0007669"/>
    <property type="project" value="InterPro"/>
</dbReference>
<dbReference type="InterPro" id="IPR008991">
    <property type="entry name" value="Translation_prot_SH3-like_sf"/>
</dbReference>
<feature type="region of interest" description="Disordered" evidence="6">
    <location>
        <begin position="30"/>
        <end position="55"/>
    </location>
</feature>
<comment type="similarity">
    <text evidence="1">Belongs to the bacterial ribosomal protein bL19 family.</text>
</comment>
<organism evidence="7 8">
    <name type="scientific">Diploptera punctata</name>
    <name type="common">Pacific beetle cockroach</name>
    <dbReference type="NCBI Taxonomy" id="6984"/>
    <lineage>
        <taxon>Eukaryota</taxon>
        <taxon>Metazoa</taxon>
        <taxon>Ecdysozoa</taxon>
        <taxon>Arthropoda</taxon>
        <taxon>Hexapoda</taxon>
        <taxon>Insecta</taxon>
        <taxon>Pterygota</taxon>
        <taxon>Neoptera</taxon>
        <taxon>Polyneoptera</taxon>
        <taxon>Dictyoptera</taxon>
        <taxon>Blattodea</taxon>
        <taxon>Blaberoidea</taxon>
        <taxon>Blaberidae</taxon>
        <taxon>Diplopterinae</taxon>
        <taxon>Diploptera</taxon>
    </lineage>
</organism>
<accession>A0AAD8ELI9</accession>
<dbReference type="PANTHER" id="PTHR15680">
    <property type="entry name" value="RIBOSOMAL PROTEIN L19"/>
    <property type="match status" value="1"/>
</dbReference>
<dbReference type="AlphaFoldDB" id="A0AAD8ELI9"/>
<evidence type="ECO:0000256" key="2">
    <source>
        <dbReference type="ARBA" id="ARBA00022980"/>
    </source>
</evidence>
<sequence>MALVSFLAKRFCRDIKSSLSFFQALGNGECRSLSSSSSSITPKLQSSLADESKEEKQSEIQTSVAIPLECRFIYPEFLPDPKMEFRNNVREKLERMDMMNRRAQIDIPEFYVGSIMAVTLSKSTCTRKIKNVIDHQGVEVFYEMYNPLIQKIDVLRLEKRLDNELLYLRDALPEYSTFPLDMEPEFLPEGAPVPVNTIKVKLKPFPWLEKWERKELKGVQEYKLPEWNIKGAAKAAKPWEKYDLMLEYRASIPEEEQNEIFTEVYSQLHQLEMTRRKLKRKRTFVKPKKEG</sequence>
<dbReference type="EMBL" id="JASPKZ010002692">
    <property type="protein sequence ID" value="KAJ9595120.1"/>
    <property type="molecule type" value="Genomic_DNA"/>
</dbReference>
<dbReference type="InterPro" id="IPR038657">
    <property type="entry name" value="Ribosomal_bL19_sf"/>
</dbReference>
<evidence type="ECO:0000313" key="8">
    <source>
        <dbReference type="Proteomes" id="UP001233999"/>
    </source>
</evidence>
<proteinExistence type="inferred from homology"/>
<dbReference type="PANTHER" id="PTHR15680:SF9">
    <property type="entry name" value="LARGE RIBOSOMAL SUBUNIT PROTEIN BL19M"/>
    <property type="match status" value="1"/>
</dbReference>
<evidence type="ECO:0000256" key="1">
    <source>
        <dbReference type="ARBA" id="ARBA00005781"/>
    </source>
</evidence>
<dbReference type="GO" id="GO:0003735">
    <property type="term" value="F:structural constituent of ribosome"/>
    <property type="evidence" value="ECO:0007669"/>
    <property type="project" value="InterPro"/>
</dbReference>
<dbReference type="GO" id="GO:0005762">
    <property type="term" value="C:mitochondrial large ribosomal subunit"/>
    <property type="evidence" value="ECO:0007669"/>
    <property type="project" value="TreeGrafter"/>
</dbReference>
<evidence type="ECO:0000313" key="7">
    <source>
        <dbReference type="EMBL" id="KAJ9595120.1"/>
    </source>
</evidence>
<dbReference type="Pfam" id="PF01245">
    <property type="entry name" value="Ribosomal_L19"/>
    <property type="match status" value="1"/>
</dbReference>
<evidence type="ECO:0000256" key="4">
    <source>
        <dbReference type="ARBA" id="ARBA00035288"/>
    </source>
</evidence>
<dbReference type="Gene3D" id="2.30.30.790">
    <property type="match status" value="1"/>
</dbReference>
<keyword evidence="8" id="KW-1185">Reference proteome</keyword>
<name>A0AAD8ELI9_DIPPU</name>
<evidence type="ECO:0000256" key="6">
    <source>
        <dbReference type="SAM" id="MobiDB-lite"/>
    </source>
</evidence>
<keyword evidence="3" id="KW-0687">Ribonucleoprotein</keyword>
<reference evidence="7" key="2">
    <citation type="submission" date="2023-05" db="EMBL/GenBank/DDBJ databases">
        <authorList>
            <person name="Fouks B."/>
        </authorList>
    </citation>
    <scope>NUCLEOTIDE SEQUENCE</scope>
    <source>
        <strain evidence="7">Stay&amp;Tobe</strain>
        <tissue evidence="7">Testes</tissue>
    </source>
</reference>
<dbReference type="InterPro" id="IPR001857">
    <property type="entry name" value="Ribosomal_bL19"/>
</dbReference>
<keyword evidence="2" id="KW-0689">Ribosomal protein</keyword>
<evidence type="ECO:0000256" key="3">
    <source>
        <dbReference type="ARBA" id="ARBA00023274"/>
    </source>
</evidence>
<reference evidence="7" key="1">
    <citation type="journal article" date="2023" name="IScience">
        <title>Live-bearing cockroach genome reveals convergent evolutionary mechanisms linked to viviparity in insects and beyond.</title>
        <authorList>
            <person name="Fouks B."/>
            <person name="Harrison M.C."/>
            <person name="Mikhailova A.A."/>
            <person name="Marchal E."/>
            <person name="English S."/>
            <person name="Carruthers M."/>
            <person name="Jennings E.C."/>
            <person name="Chiamaka E.L."/>
            <person name="Frigard R.A."/>
            <person name="Pippel M."/>
            <person name="Attardo G.M."/>
            <person name="Benoit J.B."/>
            <person name="Bornberg-Bauer E."/>
            <person name="Tobe S.S."/>
        </authorList>
    </citation>
    <scope>NUCLEOTIDE SEQUENCE</scope>
    <source>
        <strain evidence="7">Stay&amp;Tobe</strain>
    </source>
</reference>
<protein>
    <recommendedName>
        <fullName evidence="4">Large ribosomal subunit protein bL19m</fullName>
    </recommendedName>
    <alternativeName>
        <fullName evidence="5">39S ribosomal protein L19, mitochondrial</fullName>
    </alternativeName>
</protein>
<comment type="caution">
    <text evidence="7">The sequence shown here is derived from an EMBL/GenBank/DDBJ whole genome shotgun (WGS) entry which is preliminary data.</text>
</comment>
<evidence type="ECO:0000256" key="5">
    <source>
        <dbReference type="ARBA" id="ARBA00035359"/>
    </source>
</evidence>
<feature type="compositionally biased region" description="Low complexity" evidence="6">
    <location>
        <begin position="32"/>
        <end position="48"/>
    </location>
</feature>
<dbReference type="SUPFAM" id="SSF50104">
    <property type="entry name" value="Translation proteins SH3-like domain"/>
    <property type="match status" value="1"/>
</dbReference>
<gene>
    <name evidence="7" type="ORF">L9F63_013595</name>
</gene>